<proteinExistence type="predicted"/>
<sequence>MFLKLTFMYNDNFRFDISNTDHVMSVKLLDRITIICPQPSIKPWMPYEFTKLYAVIILQNFEILKKMCTYTVICKNFAYCLISVHDLSTFSSKKMKLMYEMFNFSLI</sequence>
<dbReference type="Gene3D" id="2.60.40.420">
    <property type="entry name" value="Cupredoxins - blue copper proteins"/>
    <property type="match status" value="1"/>
</dbReference>
<reference evidence="3" key="1">
    <citation type="submission" date="2017-02" db="UniProtKB">
        <authorList>
            <consortium name="WormBaseParasite"/>
        </authorList>
    </citation>
    <scope>IDENTIFICATION</scope>
</reference>
<name>A0A0N5CRN5_THECL</name>
<evidence type="ECO:0000313" key="1">
    <source>
        <dbReference type="EMBL" id="VDM99078.1"/>
    </source>
</evidence>
<keyword evidence="2" id="KW-1185">Reference proteome</keyword>
<dbReference type="Proteomes" id="UP000276776">
    <property type="component" value="Unassembled WGS sequence"/>
</dbReference>
<dbReference type="WBParaSite" id="TCLT_0000288501-mRNA-1">
    <property type="protein sequence ID" value="TCLT_0000288501-mRNA-1"/>
    <property type="gene ID" value="TCLT_0000288501"/>
</dbReference>
<dbReference type="InterPro" id="IPR008972">
    <property type="entry name" value="Cupredoxin"/>
</dbReference>
<protein>
    <submittedName>
        <fullName evidence="1 3">Uncharacterized protein</fullName>
    </submittedName>
</protein>
<dbReference type="AlphaFoldDB" id="A0A0N5CRN5"/>
<accession>A0A0N5CRN5</accession>
<dbReference type="STRING" id="103827.A0A0N5CRN5"/>
<gene>
    <name evidence="1" type="ORF">TCLT_LOCUS2886</name>
</gene>
<organism evidence="3">
    <name type="scientific">Thelazia callipaeda</name>
    <name type="common">Oriental eyeworm</name>
    <name type="synonym">Parasitic nematode</name>
    <dbReference type="NCBI Taxonomy" id="103827"/>
    <lineage>
        <taxon>Eukaryota</taxon>
        <taxon>Metazoa</taxon>
        <taxon>Ecdysozoa</taxon>
        <taxon>Nematoda</taxon>
        <taxon>Chromadorea</taxon>
        <taxon>Rhabditida</taxon>
        <taxon>Spirurina</taxon>
        <taxon>Spiruromorpha</taxon>
        <taxon>Thelazioidea</taxon>
        <taxon>Thelaziidae</taxon>
        <taxon>Thelazia</taxon>
    </lineage>
</organism>
<dbReference type="EMBL" id="UYYF01000766">
    <property type="protein sequence ID" value="VDM99078.1"/>
    <property type="molecule type" value="Genomic_DNA"/>
</dbReference>
<evidence type="ECO:0000313" key="3">
    <source>
        <dbReference type="WBParaSite" id="TCLT_0000288501-mRNA-1"/>
    </source>
</evidence>
<evidence type="ECO:0000313" key="2">
    <source>
        <dbReference type="Proteomes" id="UP000276776"/>
    </source>
</evidence>
<reference evidence="1 2" key="2">
    <citation type="submission" date="2018-11" db="EMBL/GenBank/DDBJ databases">
        <authorList>
            <consortium name="Pathogen Informatics"/>
        </authorList>
    </citation>
    <scope>NUCLEOTIDE SEQUENCE [LARGE SCALE GENOMIC DNA]</scope>
</reference>